<name>A0A1I6LY33_9FIRM</name>
<dbReference type="AlphaFoldDB" id="A0A1I6LY33"/>
<dbReference type="SUPFAM" id="SSF88659">
    <property type="entry name" value="Sigma3 and sigma4 domains of RNA polymerase sigma factors"/>
    <property type="match status" value="1"/>
</dbReference>
<dbReference type="OrthoDB" id="5244814at2"/>
<dbReference type="Proteomes" id="UP000199659">
    <property type="component" value="Unassembled WGS sequence"/>
</dbReference>
<organism evidence="1 2">
    <name type="scientific">Anaeromicropila populeti</name>
    <dbReference type="NCBI Taxonomy" id="37658"/>
    <lineage>
        <taxon>Bacteria</taxon>
        <taxon>Bacillati</taxon>
        <taxon>Bacillota</taxon>
        <taxon>Clostridia</taxon>
        <taxon>Lachnospirales</taxon>
        <taxon>Lachnospiraceae</taxon>
        <taxon>Anaeromicropila</taxon>
    </lineage>
</organism>
<protein>
    <submittedName>
        <fullName evidence="1">Uncharacterized protein</fullName>
    </submittedName>
</protein>
<reference evidence="1 2" key="1">
    <citation type="submission" date="2016-10" db="EMBL/GenBank/DDBJ databases">
        <authorList>
            <person name="de Groot N.N."/>
        </authorList>
    </citation>
    <scope>NUCLEOTIDE SEQUENCE [LARGE SCALE GENOMIC DNA]</scope>
    <source>
        <strain evidence="1 2">743A</strain>
    </source>
</reference>
<dbReference type="InterPro" id="IPR013324">
    <property type="entry name" value="RNA_pol_sigma_r3/r4-like"/>
</dbReference>
<gene>
    <name evidence="1" type="ORF">SAMN05661086_03656</name>
</gene>
<proteinExistence type="predicted"/>
<keyword evidence="2" id="KW-1185">Reference proteome</keyword>
<dbReference type="RefSeq" id="WP_092564287.1">
    <property type="nucleotide sequence ID" value="NZ_FOYZ01000024.1"/>
</dbReference>
<sequence length="168" mass="19807">MAINDNQNTRFIYVRSTKEKIPCTEQQFQDFYRMAGAVRKKEQYHHRCKCPKQFFWACDGDCENCEHHLGYGTLSLDAPNTDDDSTLLDTELTETVSMEEVYADRALLEQLFQRLQELDPDADRIIKLWSENDKISDRSIAEALGRKQRTFADQMKRIRTELRKVRGY</sequence>
<evidence type="ECO:0000313" key="1">
    <source>
        <dbReference type="EMBL" id="SFS08308.1"/>
    </source>
</evidence>
<accession>A0A1I6LY33</accession>
<dbReference type="STRING" id="37658.SAMN05661086_03656"/>
<dbReference type="EMBL" id="FOYZ01000024">
    <property type="protein sequence ID" value="SFS08308.1"/>
    <property type="molecule type" value="Genomic_DNA"/>
</dbReference>
<evidence type="ECO:0000313" key="2">
    <source>
        <dbReference type="Proteomes" id="UP000199659"/>
    </source>
</evidence>